<feature type="region of interest" description="Disordered" evidence="1">
    <location>
        <begin position="71"/>
        <end position="130"/>
    </location>
</feature>
<dbReference type="EMBL" id="CP063845">
    <property type="protein sequence ID" value="UFP95216.1"/>
    <property type="molecule type" value="Genomic_DNA"/>
</dbReference>
<keyword evidence="3" id="KW-1185">Reference proteome</keyword>
<evidence type="ECO:0000313" key="2">
    <source>
        <dbReference type="EMBL" id="UFP95216.1"/>
    </source>
</evidence>
<proteinExistence type="predicted"/>
<feature type="compositionally biased region" description="Basic and acidic residues" evidence="1">
    <location>
        <begin position="105"/>
        <end position="122"/>
    </location>
</feature>
<dbReference type="Proteomes" id="UP001054846">
    <property type="component" value="Chromosome"/>
</dbReference>
<organism evidence="2 3">
    <name type="scientific">Gloeobacter morelensis MG652769</name>
    <dbReference type="NCBI Taxonomy" id="2781736"/>
    <lineage>
        <taxon>Bacteria</taxon>
        <taxon>Bacillati</taxon>
        <taxon>Cyanobacteriota</taxon>
        <taxon>Cyanophyceae</taxon>
        <taxon>Gloeobacterales</taxon>
        <taxon>Gloeobacteraceae</taxon>
        <taxon>Gloeobacter</taxon>
        <taxon>Gloeobacter morelensis</taxon>
    </lineage>
</organism>
<reference evidence="2 3" key="1">
    <citation type="journal article" date="2021" name="Genome Biol. Evol.">
        <title>Complete Genome Sequencing of a Novel Gloeobacter Species from a Waterfall Cave in Mexico.</title>
        <authorList>
            <person name="Saw J.H."/>
            <person name="Cardona T."/>
            <person name="Montejano G."/>
        </authorList>
    </citation>
    <scope>NUCLEOTIDE SEQUENCE [LARGE SCALE GENOMIC DNA]</scope>
    <source>
        <strain evidence="2">MG652769</strain>
    </source>
</reference>
<name>A0ABY3PNE8_9CYAN</name>
<protein>
    <submittedName>
        <fullName evidence="2">Uncharacterized protein</fullName>
    </submittedName>
</protein>
<sequence length="130" mass="15309">MKPTLLICERKVDDTLVMRAYRIEEHHVVAVWGLSGTPSPPKRLLYENFDELDRSWSTFAAMDAATLHHELSQRREGLQPRLPRLQRNPNRRRDRQGDFPAAAERPYRTAERPERPRIERPRRFNAQPGS</sequence>
<evidence type="ECO:0000256" key="1">
    <source>
        <dbReference type="SAM" id="MobiDB-lite"/>
    </source>
</evidence>
<evidence type="ECO:0000313" key="3">
    <source>
        <dbReference type="Proteomes" id="UP001054846"/>
    </source>
</evidence>
<accession>A0ABY3PNE8</accession>
<dbReference type="RefSeq" id="WP_230842444.1">
    <property type="nucleotide sequence ID" value="NZ_CP063845.1"/>
</dbReference>
<feature type="compositionally biased region" description="Low complexity" evidence="1">
    <location>
        <begin position="79"/>
        <end position="88"/>
    </location>
</feature>
<gene>
    <name evidence="2" type="ORF">ISF26_02905</name>
</gene>